<accession>A0A8I0GHX3</accession>
<evidence type="ECO:0000313" key="5">
    <source>
        <dbReference type="Proteomes" id="UP000627538"/>
    </source>
</evidence>
<dbReference type="RefSeq" id="WP_191072366.1">
    <property type="nucleotide sequence ID" value="NZ_CP060506.1"/>
</dbReference>
<evidence type="ECO:0000256" key="2">
    <source>
        <dbReference type="ARBA" id="ARBA00022679"/>
    </source>
</evidence>
<dbReference type="EMBL" id="JACRUO010000003">
    <property type="protein sequence ID" value="MBD3690259.1"/>
    <property type="molecule type" value="Genomic_DNA"/>
</dbReference>
<dbReference type="GO" id="GO:0032259">
    <property type="term" value="P:methylation"/>
    <property type="evidence" value="ECO:0007669"/>
    <property type="project" value="UniProtKB-KW"/>
</dbReference>
<proteinExistence type="predicted"/>
<keyword evidence="2 4" id="KW-0808">Transferase</keyword>
<evidence type="ECO:0000259" key="3">
    <source>
        <dbReference type="Pfam" id="PF05175"/>
    </source>
</evidence>
<gene>
    <name evidence="4" type="ORF">H8R10_08480</name>
</gene>
<dbReference type="InterPro" id="IPR046977">
    <property type="entry name" value="RsmC/RlmG"/>
</dbReference>
<protein>
    <submittedName>
        <fullName evidence="4">Methyltransferase</fullName>
    </submittedName>
</protein>
<keyword evidence="1 4" id="KW-0489">Methyltransferase</keyword>
<dbReference type="AlphaFoldDB" id="A0A8I0GHX3"/>
<keyword evidence="5" id="KW-1185">Reference proteome</keyword>
<dbReference type="SUPFAM" id="SSF53335">
    <property type="entry name" value="S-adenosyl-L-methionine-dependent methyltransferases"/>
    <property type="match status" value="1"/>
</dbReference>
<dbReference type="PANTHER" id="PTHR47816:SF4">
    <property type="entry name" value="RIBOSOMAL RNA SMALL SUBUNIT METHYLTRANSFERASE C"/>
    <property type="match status" value="1"/>
</dbReference>
<sequence>MTSHYFSDRRPAAAEDKHPLHVTLAGRTLDLVGADGVFSASGLDKATAVFLDAVPTPPSGRVLDLGCGWGPIAISAALRQPDAHVWAVDVTARALDLTRDNARRAGVDIEVWDAAEACERARTEGIRFDAIWSNPPVRIGKDELRTLLTTWFSLLTPDGIAYFVMGRHLGADSMAAWLTEQGFPTQRIASKRGFRVLATRRDLA</sequence>
<dbReference type="CDD" id="cd02440">
    <property type="entry name" value="AdoMet_MTases"/>
    <property type="match status" value="1"/>
</dbReference>
<evidence type="ECO:0000313" key="4">
    <source>
        <dbReference type="EMBL" id="MBD3690259.1"/>
    </source>
</evidence>
<feature type="domain" description="Methyltransferase small" evidence="3">
    <location>
        <begin position="30"/>
        <end position="197"/>
    </location>
</feature>
<reference evidence="4 5" key="1">
    <citation type="submission" date="2020-08" db="EMBL/GenBank/DDBJ databases">
        <title>Winkia gen. nov., sp. nov., isolated from faeces of the Anser albifrons in China.</title>
        <authorList>
            <person name="Liu Q."/>
        </authorList>
    </citation>
    <scope>NUCLEOTIDE SEQUENCE [LARGE SCALE GENOMIC DNA]</scope>
    <source>
        <strain evidence="4 5">C62</strain>
    </source>
</reference>
<organism evidence="4 5">
    <name type="scientific">Nanchangia anserum</name>
    <dbReference type="NCBI Taxonomy" id="2692125"/>
    <lineage>
        <taxon>Bacteria</taxon>
        <taxon>Bacillati</taxon>
        <taxon>Actinomycetota</taxon>
        <taxon>Actinomycetes</taxon>
        <taxon>Actinomycetales</taxon>
        <taxon>Actinomycetaceae</taxon>
        <taxon>Nanchangia</taxon>
    </lineage>
</organism>
<dbReference type="GO" id="GO:0008757">
    <property type="term" value="F:S-adenosylmethionine-dependent methyltransferase activity"/>
    <property type="evidence" value="ECO:0007669"/>
    <property type="project" value="InterPro"/>
</dbReference>
<dbReference type="PANTHER" id="PTHR47816">
    <property type="entry name" value="RIBOSOMAL RNA SMALL SUBUNIT METHYLTRANSFERASE C"/>
    <property type="match status" value="1"/>
</dbReference>
<dbReference type="Gene3D" id="3.40.50.150">
    <property type="entry name" value="Vaccinia Virus protein VP39"/>
    <property type="match status" value="1"/>
</dbReference>
<name>A0A8I0GHX3_9ACTO</name>
<dbReference type="Pfam" id="PF05175">
    <property type="entry name" value="MTS"/>
    <property type="match status" value="1"/>
</dbReference>
<evidence type="ECO:0000256" key="1">
    <source>
        <dbReference type="ARBA" id="ARBA00022603"/>
    </source>
</evidence>
<dbReference type="InterPro" id="IPR029063">
    <property type="entry name" value="SAM-dependent_MTases_sf"/>
</dbReference>
<comment type="caution">
    <text evidence="4">The sequence shown here is derived from an EMBL/GenBank/DDBJ whole genome shotgun (WGS) entry which is preliminary data.</text>
</comment>
<dbReference type="Proteomes" id="UP000627538">
    <property type="component" value="Unassembled WGS sequence"/>
</dbReference>
<dbReference type="InterPro" id="IPR007848">
    <property type="entry name" value="Small_mtfrase_dom"/>
</dbReference>